<accession>A0A7G9T9C7</accession>
<feature type="domain" description="RES" evidence="1">
    <location>
        <begin position="54"/>
        <end position="225"/>
    </location>
</feature>
<dbReference type="EMBL" id="CP060731">
    <property type="protein sequence ID" value="QNN76702.1"/>
    <property type="molecule type" value="Genomic_DNA"/>
</dbReference>
<evidence type="ECO:0000313" key="3">
    <source>
        <dbReference type="Proteomes" id="UP000515838"/>
    </source>
</evidence>
<dbReference type="Proteomes" id="UP000515838">
    <property type="component" value="Chromosome"/>
</dbReference>
<evidence type="ECO:0000313" key="2">
    <source>
        <dbReference type="EMBL" id="QNN76702.1"/>
    </source>
</evidence>
<sequence>MDFTQLEADAETIRNSHDLEALDQALDRVIGYCSLITFGITSGSLYYRARKINSGDRLKAASDLSYPPKQFAGPQRLSDPQVPNLYAALREETSLSEIGACNGDLVQLTAFAIKPGRELRLTSLGQFTGCYKNGHLPMIGPDPGHTIARLLNQRKPLDRQMLVFADSLLSEVLASPEARENDYLKTRLLVAKIYGKNVCSGMLYPSVRNAGAANIAITAAACDQVMQPISSRVIEVNARRDFSLYEFTVLRHVVGINAEGLLVYDEGGSRYEPRSFGVTEEELKVMFAE</sequence>
<evidence type="ECO:0000259" key="1">
    <source>
        <dbReference type="Pfam" id="PF08808"/>
    </source>
</evidence>
<protein>
    <submittedName>
        <fullName evidence="2">RES domain-containing protein</fullName>
    </submittedName>
</protein>
<dbReference type="GeneID" id="81471737"/>
<dbReference type="RefSeq" id="WP_187572451.1">
    <property type="nucleotide sequence ID" value="NZ_CP060731.1"/>
</dbReference>
<dbReference type="InterPro" id="IPR014914">
    <property type="entry name" value="RES_dom"/>
</dbReference>
<organism evidence="2 3">
    <name type="scientific">Pseudoxanthomonas mexicana</name>
    <dbReference type="NCBI Taxonomy" id="128785"/>
    <lineage>
        <taxon>Bacteria</taxon>
        <taxon>Pseudomonadati</taxon>
        <taxon>Pseudomonadota</taxon>
        <taxon>Gammaproteobacteria</taxon>
        <taxon>Lysobacterales</taxon>
        <taxon>Lysobacteraceae</taxon>
        <taxon>Pseudoxanthomonas</taxon>
    </lineage>
</organism>
<gene>
    <name evidence="2" type="ORF">IAE60_12185</name>
</gene>
<name>A0A7G9T9C7_PSEMX</name>
<dbReference type="Pfam" id="PF08808">
    <property type="entry name" value="RES"/>
    <property type="match status" value="1"/>
</dbReference>
<reference evidence="2 3" key="1">
    <citation type="submission" date="2020-08" db="EMBL/GenBank/DDBJ databases">
        <title>Streptomycin Non-resistant strain, P. mexicana.</title>
        <authorList>
            <person name="Ganesh-Kumar S."/>
            <person name="Zhe T."/>
            <person name="Yu Z."/>
            <person name="Min Y."/>
        </authorList>
    </citation>
    <scope>NUCLEOTIDE SEQUENCE [LARGE SCALE GENOMIC DNA]</scope>
    <source>
        <strain evidence="2 3">GTZY2</strain>
    </source>
</reference>
<proteinExistence type="predicted"/>
<dbReference type="AlphaFoldDB" id="A0A7G9T9C7"/>